<dbReference type="EMBL" id="JBHUEL010000010">
    <property type="protein sequence ID" value="MFD1767350.1"/>
    <property type="molecule type" value="Genomic_DNA"/>
</dbReference>
<reference evidence="2" key="1">
    <citation type="journal article" date="2019" name="Int. J. Syst. Evol. Microbiol.">
        <title>The Global Catalogue of Microorganisms (GCM) 10K type strain sequencing project: providing services to taxonomists for standard genome sequencing and annotation.</title>
        <authorList>
            <consortium name="The Broad Institute Genomics Platform"/>
            <consortium name="The Broad Institute Genome Sequencing Center for Infectious Disease"/>
            <person name="Wu L."/>
            <person name="Ma J."/>
        </authorList>
    </citation>
    <scope>NUCLEOTIDE SEQUENCE [LARGE SCALE GENOMIC DNA]</scope>
    <source>
        <strain evidence="2">CGMCC 1.12449</strain>
    </source>
</reference>
<dbReference type="Gene3D" id="3.90.1680.10">
    <property type="entry name" value="SOS response associated peptidase-like"/>
    <property type="match status" value="1"/>
</dbReference>
<sequence length="201" mass="21665">MDCRLDMASADIAAAFDADPGPDPWGGGAIAIGQFAPVIVKAGRTARKLIRPMHWGYPAPGQATEMAALGSMRWVGHVRNLQSPFWIGNLRHVELRCLIPLTSFSLPAGGRSARVRCSLEQGGVMAAAGIWRDLTDMPVFAMLTVDASEALRPVEGGAMPQGMPALLDKAAQEQWLRAEWKEAARLVKPYSGSDLRVETLC</sequence>
<keyword evidence="2" id="KW-1185">Reference proteome</keyword>
<dbReference type="Proteomes" id="UP001597215">
    <property type="component" value="Unassembled WGS sequence"/>
</dbReference>
<dbReference type="SUPFAM" id="SSF143081">
    <property type="entry name" value="BB1717-like"/>
    <property type="match status" value="1"/>
</dbReference>
<evidence type="ECO:0000313" key="1">
    <source>
        <dbReference type="EMBL" id="MFD1767350.1"/>
    </source>
</evidence>
<dbReference type="InterPro" id="IPR036590">
    <property type="entry name" value="SRAP-like"/>
</dbReference>
<protein>
    <submittedName>
        <fullName evidence="1">SOS response-associated peptidase family protein</fullName>
    </submittedName>
</protein>
<dbReference type="Pfam" id="PF02586">
    <property type="entry name" value="SRAP"/>
    <property type="match status" value="1"/>
</dbReference>
<evidence type="ECO:0000313" key="2">
    <source>
        <dbReference type="Proteomes" id="UP001597215"/>
    </source>
</evidence>
<dbReference type="InterPro" id="IPR003738">
    <property type="entry name" value="SRAP"/>
</dbReference>
<name>A0ABW4MG43_9SPHN</name>
<dbReference type="RefSeq" id="WP_381514642.1">
    <property type="nucleotide sequence ID" value="NZ_JBHUEL010000010.1"/>
</dbReference>
<comment type="caution">
    <text evidence="1">The sequence shown here is derived from an EMBL/GenBank/DDBJ whole genome shotgun (WGS) entry which is preliminary data.</text>
</comment>
<gene>
    <name evidence="1" type="ORF">ACFSAG_10930</name>
</gene>
<organism evidence="1 2">
    <name type="scientific">Sphingorhabdus buctiana</name>
    <dbReference type="NCBI Taxonomy" id="1508805"/>
    <lineage>
        <taxon>Bacteria</taxon>
        <taxon>Pseudomonadati</taxon>
        <taxon>Pseudomonadota</taxon>
        <taxon>Alphaproteobacteria</taxon>
        <taxon>Sphingomonadales</taxon>
        <taxon>Sphingomonadaceae</taxon>
        <taxon>Sphingorhabdus</taxon>
    </lineage>
</organism>
<accession>A0ABW4MG43</accession>
<proteinExistence type="predicted"/>